<dbReference type="SMART" id="SM00418">
    <property type="entry name" value="HTH_ARSR"/>
    <property type="match status" value="1"/>
</dbReference>
<reference evidence="5 6" key="1">
    <citation type="submission" date="2019-07" db="EMBL/GenBank/DDBJ databases">
        <title>Whole genome shotgun sequence of Rhizobium naphthalenivorans NBRC 107585.</title>
        <authorList>
            <person name="Hosoyama A."/>
            <person name="Uohara A."/>
            <person name="Ohji S."/>
            <person name="Ichikawa N."/>
        </authorList>
    </citation>
    <scope>NUCLEOTIDE SEQUENCE [LARGE SCALE GENOMIC DNA]</scope>
    <source>
        <strain evidence="5 6">NBRC 107585</strain>
    </source>
</reference>
<dbReference type="InterPro" id="IPR036388">
    <property type="entry name" value="WH-like_DNA-bd_sf"/>
</dbReference>
<dbReference type="Proteomes" id="UP000321717">
    <property type="component" value="Unassembled WGS sequence"/>
</dbReference>
<dbReference type="EMBL" id="BJZP01000002">
    <property type="protein sequence ID" value="GEO83589.1"/>
    <property type="molecule type" value="Genomic_DNA"/>
</dbReference>
<evidence type="ECO:0000256" key="2">
    <source>
        <dbReference type="ARBA" id="ARBA00023125"/>
    </source>
</evidence>
<keyword evidence="1" id="KW-0805">Transcription regulation</keyword>
<gene>
    <name evidence="5" type="ORF">RNA01_05210</name>
</gene>
<dbReference type="PROSITE" id="PS50987">
    <property type="entry name" value="HTH_ARSR_2"/>
    <property type="match status" value="1"/>
</dbReference>
<dbReference type="InterPro" id="IPR011991">
    <property type="entry name" value="ArsR-like_HTH"/>
</dbReference>
<dbReference type="OrthoDB" id="194599at2"/>
<dbReference type="PRINTS" id="PR00778">
    <property type="entry name" value="HTHARSR"/>
</dbReference>
<keyword evidence="2" id="KW-0238">DNA-binding</keyword>
<dbReference type="InterPro" id="IPR001845">
    <property type="entry name" value="HTH_ArsR_DNA-bd_dom"/>
</dbReference>
<dbReference type="GO" id="GO:0003700">
    <property type="term" value="F:DNA-binding transcription factor activity"/>
    <property type="evidence" value="ECO:0007669"/>
    <property type="project" value="InterPro"/>
</dbReference>
<evidence type="ECO:0000313" key="5">
    <source>
        <dbReference type="EMBL" id="GEO83589.1"/>
    </source>
</evidence>
<keyword evidence="3" id="KW-0804">Transcription</keyword>
<dbReference type="SUPFAM" id="SSF46785">
    <property type="entry name" value="Winged helix' DNA-binding domain"/>
    <property type="match status" value="1"/>
</dbReference>
<name>A0A512HDS3_9HYPH</name>
<dbReference type="AlphaFoldDB" id="A0A512HDS3"/>
<organism evidence="5 6">
    <name type="scientific">Ciceribacter naphthalenivorans</name>
    <dbReference type="NCBI Taxonomy" id="1118451"/>
    <lineage>
        <taxon>Bacteria</taxon>
        <taxon>Pseudomonadati</taxon>
        <taxon>Pseudomonadota</taxon>
        <taxon>Alphaproteobacteria</taxon>
        <taxon>Hyphomicrobiales</taxon>
        <taxon>Rhizobiaceae</taxon>
        <taxon>Ciceribacter</taxon>
    </lineage>
</organism>
<dbReference type="RefSeq" id="WP_147178399.1">
    <property type="nucleotide sequence ID" value="NZ_BJZP01000002.1"/>
</dbReference>
<protein>
    <submittedName>
        <fullName evidence="5">Transcriptional regulator</fullName>
    </submittedName>
</protein>
<comment type="caution">
    <text evidence="5">The sequence shown here is derived from an EMBL/GenBank/DDBJ whole genome shotgun (WGS) entry which is preliminary data.</text>
</comment>
<dbReference type="PANTHER" id="PTHR43132:SF2">
    <property type="entry name" value="ARSENICAL RESISTANCE OPERON REPRESSOR ARSR-RELATED"/>
    <property type="match status" value="1"/>
</dbReference>
<keyword evidence="6" id="KW-1185">Reference proteome</keyword>
<evidence type="ECO:0000313" key="6">
    <source>
        <dbReference type="Proteomes" id="UP000321717"/>
    </source>
</evidence>
<dbReference type="Pfam" id="PF01022">
    <property type="entry name" value="HTH_5"/>
    <property type="match status" value="1"/>
</dbReference>
<dbReference type="NCBIfam" id="NF033788">
    <property type="entry name" value="HTH_metalloreg"/>
    <property type="match status" value="1"/>
</dbReference>
<dbReference type="PANTHER" id="PTHR43132">
    <property type="entry name" value="ARSENICAL RESISTANCE OPERON REPRESSOR ARSR-RELATED"/>
    <property type="match status" value="1"/>
</dbReference>
<evidence type="ECO:0000256" key="3">
    <source>
        <dbReference type="ARBA" id="ARBA00023163"/>
    </source>
</evidence>
<evidence type="ECO:0000259" key="4">
    <source>
        <dbReference type="PROSITE" id="PS50987"/>
    </source>
</evidence>
<evidence type="ECO:0000256" key="1">
    <source>
        <dbReference type="ARBA" id="ARBA00023015"/>
    </source>
</evidence>
<dbReference type="InterPro" id="IPR051011">
    <property type="entry name" value="Metal_resp_trans_reg"/>
</dbReference>
<feature type="domain" description="HTH arsR-type" evidence="4">
    <location>
        <begin position="7"/>
        <end position="100"/>
    </location>
</feature>
<proteinExistence type="predicted"/>
<dbReference type="GO" id="GO:0003677">
    <property type="term" value="F:DNA binding"/>
    <property type="evidence" value="ECO:0007669"/>
    <property type="project" value="UniProtKB-KW"/>
</dbReference>
<dbReference type="CDD" id="cd00090">
    <property type="entry name" value="HTH_ARSR"/>
    <property type="match status" value="1"/>
</dbReference>
<dbReference type="InterPro" id="IPR036390">
    <property type="entry name" value="WH_DNA-bd_sf"/>
</dbReference>
<dbReference type="Gene3D" id="1.10.10.10">
    <property type="entry name" value="Winged helix-like DNA-binding domain superfamily/Winged helix DNA-binding domain"/>
    <property type="match status" value="1"/>
</dbReference>
<accession>A0A512HDS3</accession>
<sequence>MKVDPDTMQDAADDASELLKALANRHRLLILCQLIDGERSVGQLAEFLGIRDSTVSQHLALLRRDRIISGRRDGQTIWYHIESEPARNVITALYGSFCSV</sequence>